<dbReference type="GO" id="GO:0006606">
    <property type="term" value="P:protein import into nucleus"/>
    <property type="evidence" value="ECO:0007669"/>
    <property type="project" value="InterPro"/>
</dbReference>
<dbReference type="InterPro" id="IPR032413">
    <property type="entry name" value="Arm_3"/>
</dbReference>
<evidence type="ECO:0000256" key="3">
    <source>
        <dbReference type="ARBA" id="ARBA00022737"/>
    </source>
</evidence>
<organism evidence="8 9">
    <name type="scientific">Durio zibethinus</name>
    <name type="common">Durian</name>
    <dbReference type="NCBI Taxonomy" id="66656"/>
    <lineage>
        <taxon>Eukaryota</taxon>
        <taxon>Viridiplantae</taxon>
        <taxon>Streptophyta</taxon>
        <taxon>Embryophyta</taxon>
        <taxon>Tracheophyta</taxon>
        <taxon>Spermatophyta</taxon>
        <taxon>Magnoliopsida</taxon>
        <taxon>eudicotyledons</taxon>
        <taxon>Gunneridae</taxon>
        <taxon>Pentapetalae</taxon>
        <taxon>rosids</taxon>
        <taxon>malvids</taxon>
        <taxon>Malvales</taxon>
        <taxon>Malvaceae</taxon>
        <taxon>Helicteroideae</taxon>
        <taxon>Durio</taxon>
    </lineage>
</organism>
<evidence type="ECO:0000256" key="2">
    <source>
        <dbReference type="ARBA" id="ARBA00022448"/>
    </source>
</evidence>
<feature type="repeat" description="ARM" evidence="6">
    <location>
        <begin position="165"/>
        <end position="208"/>
    </location>
</feature>
<dbReference type="InterPro" id="IPR024931">
    <property type="entry name" value="Importin_alpha"/>
</dbReference>
<evidence type="ECO:0000256" key="5">
    <source>
        <dbReference type="PIRNR" id="PIRNR005673"/>
    </source>
</evidence>
<dbReference type="PROSITE" id="PS51214">
    <property type="entry name" value="IBB"/>
    <property type="match status" value="1"/>
</dbReference>
<dbReference type="InterPro" id="IPR000225">
    <property type="entry name" value="Armadillo"/>
</dbReference>
<evidence type="ECO:0000313" key="8">
    <source>
        <dbReference type="Proteomes" id="UP000515121"/>
    </source>
</evidence>
<name>A0A6P5X5H0_DURZI</name>
<keyword evidence="4 5" id="KW-0653">Protein transport</keyword>
<dbReference type="OrthoDB" id="29145at2759"/>
<dbReference type="InterPro" id="IPR002652">
    <property type="entry name" value="Importin-a_IBB"/>
</dbReference>
<dbReference type="GO" id="GO:0005737">
    <property type="term" value="C:cytoplasm"/>
    <property type="evidence" value="ECO:0007669"/>
    <property type="project" value="InterPro"/>
</dbReference>
<dbReference type="FunFam" id="1.25.10.10:FF:000040">
    <property type="entry name" value="Importin subunit alpha"/>
    <property type="match status" value="1"/>
</dbReference>
<evidence type="ECO:0000256" key="4">
    <source>
        <dbReference type="ARBA" id="ARBA00022927"/>
    </source>
</evidence>
<dbReference type="GO" id="GO:0061608">
    <property type="term" value="F:nuclear import signal receptor activity"/>
    <property type="evidence" value="ECO:0007669"/>
    <property type="project" value="InterPro"/>
</dbReference>
<sequence>MKQVANKQTEKTQETLCSRAHRITLYNSSNQLLLLLLPWILQRFVLRAMPLIRPSNTRKKWYKTGVVDGEEARRRRKDNLVEIRKKKRQESLLKKRREGFFLHNQNLYQQQFSHEVSKANLECLPLMIKGVLSDNPALQLEATTLFRKLLSNERCSPIEQVIEAGIVPRFVEFLDNHDQHQLQFEAAWALTNIASGTSEHTHVVIEHGAVPKFVQLLRSSIADIREQAVWALGNIAGDSPKSRDIVLSHGGLIPLLAQLNEHSELSLLRNATWALLNFCRGKPPAPFGQVKPALQALKHLIQLTDEEILTDACWALSYLSNGTNDEIQAVIEAGICPRLAELLHHPSQTVLVPALRTIGNIVTGDDSQTQVAIDSQSLPCLYKFLAQNYKKSIKKEACWTISNITAGNRSQIQAVIEANIFSPLVHLLQHAEFEIKKEAAWAISNATSIGSQEQIQYVLYLVKQGCIKPLCDLLVCPDPRIVTVCLEGLDNILKIGEADKESGKSVVNIYTEIIEECDCLNKIENLQSHDNNEIYEKAVKILERYWLEEEEEDHSGGNSLFSFGVNPPIGGFKFC</sequence>
<dbReference type="SUPFAM" id="SSF48371">
    <property type="entry name" value="ARM repeat"/>
    <property type="match status" value="1"/>
</dbReference>
<dbReference type="InterPro" id="IPR036975">
    <property type="entry name" value="Importin-a_IBB_sf"/>
</dbReference>
<dbReference type="InterPro" id="IPR016024">
    <property type="entry name" value="ARM-type_fold"/>
</dbReference>
<reference evidence="9" key="1">
    <citation type="submission" date="2025-08" db="UniProtKB">
        <authorList>
            <consortium name="RefSeq"/>
        </authorList>
    </citation>
    <scope>IDENTIFICATION</scope>
    <source>
        <tissue evidence="9">Fruit stalk</tissue>
    </source>
</reference>
<evidence type="ECO:0000256" key="6">
    <source>
        <dbReference type="PROSITE-ProRule" id="PRU00259"/>
    </source>
</evidence>
<evidence type="ECO:0000313" key="9">
    <source>
        <dbReference type="RefSeq" id="XP_022722912.1"/>
    </source>
</evidence>
<keyword evidence="8" id="KW-1185">Reference proteome</keyword>
<comment type="similarity">
    <text evidence="1 5">Belongs to the importin alpha family.</text>
</comment>
<dbReference type="Gene3D" id="1.20.5.690">
    <property type="entry name" value="Importin-alpha, importin-beta-binding domain"/>
    <property type="match status" value="1"/>
</dbReference>
<keyword evidence="2 5" id="KW-0813">Transport</keyword>
<dbReference type="Pfam" id="PF00514">
    <property type="entry name" value="Arm"/>
    <property type="match status" value="8"/>
</dbReference>
<dbReference type="KEGG" id="dzi:111280027"/>
<evidence type="ECO:0000259" key="7">
    <source>
        <dbReference type="PROSITE" id="PS51214"/>
    </source>
</evidence>
<keyword evidence="3" id="KW-0677">Repeat</keyword>
<dbReference type="GeneID" id="111280027"/>
<dbReference type="PROSITE" id="PS50176">
    <property type="entry name" value="ARM_REPEAT"/>
    <property type="match status" value="2"/>
</dbReference>
<dbReference type="Pfam" id="PF01749">
    <property type="entry name" value="IBB"/>
    <property type="match status" value="1"/>
</dbReference>
<dbReference type="PANTHER" id="PTHR23316">
    <property type="entry name" value="IMPORTIN ALPHA"/>
    <property type="match status" value="1"/>
</dbReference>
<dbReference type="RefSeq" id="XP_022722912.1">
    <property type="nucleotide sequence ID" value="XM_022867177.1"/>
</dbReference>
<dbReference type="Proteomes" id="UP000515121">
    <property type="component" value="Unplaced"/>
</dbReference>
<accession>A0A6P5X5H0</accession>
<feature type="domain" description="IBB" evidence="7">
    <location>
        <begin position="42"/>
        <end position="105"/>
    </location>
</feature>
<dbReference type="Pfam" id="PF16186">
    <property type="entry name" value="Arm_3"/>
    <property type="match status" value="1"/>
</dbReference>
<gene>
    <name evidence="9" type="primary">LOC111280027</name>
</gene>
<dbReference type="SMART" id="SM00185">
    <property type="entry name" value="ARM"/>
    <property type="match status" value="8"/>
</dbReference>
<dbReference type="InterPro" id="IPR011989">
    <property type="entry name" value="ARM-like"/>
</dbReference>
<evidence type="ECO:0000256" key="1">
    <source>
        <dbReference type="ARBA" id="ARBA00010394"/>
    </source>
</evidence>
<proteinExistence type="inferred from homology"/>
<dbReference type="AlphaFoldDB" id="A0A6P5X5H0"/>
<protein>
    <recommendedName>
        <fullName evidence="5">Importin subunit alpha</fullName>
    </recommendedName>
</protein>
<feature type="repeat" description="ARM" evidence="6">
    <location>
        <begin position="208"/>
        <end position="250"/>
    </location>
</feature>
<dbReference type="PIRSF" id="PIRSF005673">
    <property type="entry name" value="Importin_alpha"/>
    <property type="match status" value="1"/>
</dbReference>
<dbReference type="Gene3D" id="1.25.10.10">
    <property type="entry name" value="Leucine-rich Repeat Variant"/>
    <property type="match status" value="1"/>
</dbReference>